<protein>
    <submittedName>
        <fullName evidence="1">Uncharacterized protein</fullName>
    </submittedName>
</protein>
<dbReference type="KEGG" id="ptm:GSPATT00028272001"/>
<dbReference type="InParanoid" id="A0BFC0"/>
<proteinExistence type="predicted"/>
<evidence type="ECO:0000313" key="2">
    <source>
        <dbReference type="Proteomes" id="UP000000600"/>
    </source>
</evidence>
<evidence type="ECO:0000313" key="1">
    <source>
        <dbReference type="EMBL" id="CAK57237.1"/>
    </source>
</evidence>
<dbReference type="AlphaFoldDB" id="A0BFC0"/>
<sequence>MSRNIGKILLSNKLLQRKVHLAWRQARIVTMQIIEITNLQKSSNMLEGMHANIALLMQTLQVAQIIYVKIFQKQNIVLLNQMVLFAL</sequence>
<keyword evidence="2" id="KW-1185">Reference proteome</keyword>
<name>A0BFC0_PARTE</name>
<accession>A0BFC0</accession>
<organism evidence="1 2">
    <name type="scientific">Paramecium tetraurelia</name>
    <dbReference type="NCBI Taxonomy" id="5888"/>
    <lineage>
        <taxon>Eukaryota</taxon>
        <taxon>Sar</taxon>
        <taxon>Alveolata</taxon>
        <taxon>Ciliophora</taxon>
        <taxon>Intramacronucleata</taxon>
        <taxon>Oligohymenophorea</taxon>
        <taxon>Peniculida</taxon>
        <taxon>Parameciidae</taxon>
        <taxon>Paramecium</taxon>
    </lineage>
</organism>
<dbReference type="Proteomes" id="UP000000600">
    <property type="component" value="Unassembled WGS sequence"/>
</dbReference>
<reference evidence="1 2" key="1">
    <citation type="journal article" date="2006" name="Nature">
        <title>Global trends of whole-genome duplications revealed by the ciliate Paramecium tetraurelia.</title>
        <authorList>
            <consortium name="Genoscope"/>
            <person name="Aury J.-M."/>
            <person name="Jaillon O."/>
            <person name="Duret L."/>
            <person name="Noel B."/>
            <person name="Jubin C."/>
            <person name="Porcel B.M."/>
            <person name="Segurens B."/>
            <person name="Daubin V."/>
            <person name="Anthouard V."/>
            <person name="Aiach N."/>
            <person name="Arnaiz O."/>
            <person name="Billaut A."/>
            <person name="Beisson J."/>
            <person name="Blanc I."/>
            <person name="Bouhouche K."/>
            <person name="Camara F."/>
            <person name="Duharcourt S."/>
            <person name="Guigo R."/>
            <person name="Gogendeau D."/>
            <person name="Katinka M."/>
            <person name="Keller A.-M."/>
            <person name="Kissmehl R."/>
            <person name="Klotz C."/>
            <person name="Koll F."/>
            <person name="Le Moue A."/>
            <person name="Lepere C."/>
            <person name="Malinsky S."/>
            <person name="Nowacki M."/>
            <person name="Nowak J.K."/>
            <person name="Plattner H."/>
            <person name="Poulain J."/>
            <person name="Ruiz F."/>
            <person name="Serrano V."/>
            <person name="Zagulski M."/>
            <person name="Dessen P."/>
            <person name="Betermier M."/>
            <person name="Weissenbach J."/>
            <person name="Scarpelli C."/>
            <person name="Schachter V."/>
            <person name="Sperling L."/>
            <person name="Meyer E."/>
            <person name="Cohen J."/>
            <person name="Wincker P."/>
        </authorList>
    </citation>
    <scope>NUCLEOTIDE SEQUENCE [LARGE SCALE GENOMIC DNA]</scope>
    <source>
        <strain evidence="1 2">Stock d4-2</strain>
    </source>
</reference>
<dbReference type="EMBL" id="CT867990">
    <property type="protein sequence ID" value="CAK57237.1"/>
    <property type="molecule type" value="Genomic_DNA"/>
</dbReference>
<dbReference type="RefSeq" id="XP_001424635.1">
    <property type="nucleotide sequence ID" value="XM_001424598.1"/>
</dbReference>
<gene>
    <name evidence="1" type="ORF">GSPATT00028272001</name>
</gene>
<dbReference type="GeneID" id="5010419"/>
<dbReference type="HOGENOM" id="CLU_2488219_0_0_1"/>